<organism evidence="1 2">
    <name type="scientific">Conger conger</name>
    <name type="common">Conger eel</name>
    <name type="synonym">Muraena conger</name>
    <dbReference type="NCBI Taxonomy" id="82655"/>
    <lineage>
        <taxon>Eukaryota</taxon>
        <taxon>Metazoa</taxon>
        <taxon>Chordata</taxon>
        <taxon>Craniata</taxon>
        <taxon>Vertebrata</taxon>
        <taxon>Euteleostomi</taxon>
        <taxon>Actinopterygii</taxon>
        <taxon>Neopterygii</taxon>
        <taxon>Teleostei</taxon>
        <taxon>Anguilliformes</taxon>
        <taxon>Congridae</taxon>
        <taxon>Conger</taxon>
    </lineage>
</organism>
<reference evidence="1" key="1">
    <citation type="journal article" date="2023" name="Science">
        <title>Genome structures resolve the early diversification of teleost fishes.</title>
        <authorList>
            <person name="Parey E."/>
            <person name="Louis A."/>
            <person name="Montfort J."/>
            <person name="Bouchez O."/>
            <person name="Roques C."/>
            <person name="Iampietro C."/>
            <person name="Lluch J."/>
            <person name="Castinel A."/>
            <person name="Donnadieu C."/>
            <person name="Desvignes T."/>
            <person name="Floi Bucao C."/>
            <person name="Jouanno E."/>
            <person name="Wen M."/>
            <person name="Mejri S."/>
            <person name="Dirks R."/>
            <person name="Jansen H."/>
            <person name="Henkel C."/>
            <person name="Chen W.J."/>
            <person name="Zahm M."/>
            <person name="Cabau C."/>
            <person name="Klopp C."/>
            <person name="Thompson A.W."/>
            <person name="Robinson-Rechavi M."/>
            <person name="Braasch I."/>
            <person name="Lecointre G."/>
            <person name="Bobe J."/>
            <person name="Postlethwait J.H."/>
            <person name="Berthelot C."/>
            <person name="Roest Crollius H."/>
            <person name="Guiguen Y."/>
        </authorList>
    </citation>
    <scope>NUCLEOTIDE SEQUENCE</scope>
    <source>
        <strain evidence="1">Concon-B</strain>
    </source>
</reference>
<gene>
    <name evidence="1" type="ORF">COCON_G00193370</name>
</gene>
<keyword evidence="2" id="KW-1185">Reference proteome</keyword>
<dbReference type="Proteomes" id="UP001152803">
    <property type="component" value="Unassembled WGS sequence"/>
</dbReference>
<sequence length="95" mass="9852">MVLSLTDFGLLNTDLGGEHPAEAAGDREGLQTVCGNQGLGLLSPRLACDQDPHQATLTDLQSENTGVLPPSSLSSRLCFSNFLAFLTPAPLSSGP</sequence>
<proteinExistence type="predicted"/>
<dbReference type="EMBL" id="JAFJMO010000015">
    <property type="protein sequence ID" value="KAJ8255473.1"/>
    <property type="molecule type" value="Genomic_DNA"/>
</dbReference>
<accession>A0A9Q1D1I8</accession>
<comment type="caution">
    <text evidence="1">The sequence shown here is derived from an EMBL/GenBank/DDBJ whole genome shotgun (WGS) entry which is preliminary data.</text>
</comment>
<evidence type="ECO:0000313" key="2">
    <source>
        <dbReference type="Proteomes" id="UP001152803"/>
    </source>
</evidence>
<dbReference type="AlphaFoldDB" id="A0A9Q1D1I8"/>
<name>A0A9Q1D1I8_CONCO</name>
<protein>
    <submittedName>
        <fullName evidence="1">Uncharacterized protein</fullName>
    </submittedName>
</protein>
<evidence type="ECO:0000313" key="1">
    <source>
        <dbReference type="EMBL" id="KAJ8255473.1"/>
    </source>
</evidence>